<dbReference type="Proteomes" id="UP001234989">
    <property type="component" value="Chromosome 9"/>
</dbReference>
<dbReference type="SUPFAM" id="SSF56712">
    <property type="entry name" value="Prokaryotic type I DNA topoisomerase"/>
    <property type="match status" value="1"/>
</dbReference>
<dbReference type="InterPro" id="IPR000380">
    <property type="entry name" value="Topo_IA"/>
</dbReference>
<dbReference type="GO" id="GO:0006281">
    <property type="term" value="P:DNA repair"/>
    <property type="evidence" value="ECO:0007669"/>
    <property type="project" value="TreeGrafter"/>
</dbReference>
<accession>A0AAF0UKW6</accession>
<evidence type="ECO:0000313" key="4">
    <source>
        <dbReference type="Proteomes" id="UP001234989"/>
    </source>
</evidence>
<evidence type="ECO:0000259" key="2">
    <source>
        <dbReference type="PROSITE" id="PS52039"/>
    </source>
</evidence>
<organism evidence="3 4">
    <name type="scientific">Solanum verrucosum</name>
    <dbReference type="NCBI Taxonomy" id="315347"/>
    <lineage>
        <taxon>Eukaryota</taxon>
        <taxon>Viridiplantae</taxon>
        <taxon>Streptophyta</taxon>
        <taxon>Embryophyta</taxon>
        <taxon>Tracheophyta</taxon>
        <taxon>Spermatophyta</taxon>
        <taxon>Magnoliopsida</taxon>
        <taxon>eudicotyledons</taxon>
        <taxon>Gunneridae</taxon>
        <taxon>Pentapetalae</taxon>
        <taxon>asterids</taxon>
        <taxon>lamiids</taxon>
        <taxon>Solanales</taxon>
        <taxon>Solanaceae</taxon>
        <taxon>Solanoideae</taxon>
        <taxon>Solaneae</taxon>
        <taxon>Solanum</taxon>
    </lineage>
</organism>
<dbReference type="GO" id="GO:0006265">
    <property type="term" value="P:DNA topological change"/>
    <property type="evidence" value="ECO:0007669"/>
    <property type="project" value="InterPro"/>
</dbReference>
<protein>
    <recommendedName>
        <fullName evidence="1">DNA topoisomerase</fullName>
        <ecNumber evidence="1">5.6.2.1</ecNumber>
    </recommendedName>
</protein>
<dbReference type="PANTHER" id="PTHR11390">
    <property type="entry name" value="PROKARYOTIC DNA TOPOISOMERASE"/>
    <property type="match status" value="1"/>
</dbReference>
<dbReference type="Gene3D" id="1.10.290.10">
    <property type="entry name" value="Topoisomerase I, domain 4"/>
    <property type="match status" value="1"/>
</dbReference>
<dbReference type="Pfam" id="PF01131">
    <property type="entry name" value="Topoisom_bac"/>
    <property type="match status" value="1"/>
</dbReference>
<comment type="similarity">
    <text evidence="1">Belongs to the type IA topoisomerase family.</text>
</comment>
<dbReference type="InterPro" id="IPR013825">
    <property type="entry name" value="Topo_IA_cen_sub2"/>
</dbReference>
<dbReference type="EMBL" id="CP133620">
    <property type="protein sequence ID" value="WMV48458.1"/>
    <property type="molecule type" value="Genomic_DNA"/>
</dbReference>
<keyword evidence="1" id="KW-0799">Topoisomerase</keyword>
<dbReference type="GO" id="GO:0003917">
    <property type="term" value="F:DNA topoisomerase type I (single strand cut, ATP-independent) activity"/>
    <property type="evidence" value="ECO:0007669"/>
    <property type="project" value="UniProtKB-EC"/>
</dbReference>
<dbReference type="EC" id="5.6.2.1" evidence="1"/>
<name>A0AAF0UKW6_SOLVR</name>
<dbReference type="InterPro" id="IPR023405">
    <property type="entry name" value="Topo_IA_core_domain"/>
</dbReference>
<keyword evidence="1" id="KW-0238">DNA-binding</keyword>
<keyword evidence="4" id="KW-1185">Reference proteome</keyword>
<dbReference type="GO" id="GO:0006310">
    <property type="term" value="P:DNA recombination"/>
    <property type="evidence" value="ECO:0007669"/>
    <property type="project" value="TreeGrafter"/>
</dbReference>
<proteinExistence type="inferred from homology"/>
<comment type="catalytic activity">
    <reaction evidence="1">
        <text>ATP-independent breakage of single-stranded DNA, followed by passage and rejoining.</text>
        <dbReference type="EC" id="5.6.2.1"/>
    </reaction>
</comment>
<gene>
    <name evidence="3" type="ORF">MTR67_041843</name>
</gene>
<evidence type="ECO:0000313" key="3">
    <source>
        <dbReference type="EMBL" id="WMV48458.1"/>
    </source>
</evidence>
<comment type="function">
    <text evidence="1">Introduces a single-strand break via transesterification at a target site in duplex DNA. Releases the supercoiling and torsional tension of DNA introduced during the DNA replication and transcription by transiently cleaving and rejoining one strand of the DNA duplex. The scissile phosphodiester is attacked by the catalytic tyrosine of the enzyme, resulting in the formation of a DNA-(5'-phosphotyrosyl)-enzyme intermediate and the expulsion of a 3'-OH DNA strand.</text>
</comment>
<dbReference type="InterPro" id="IPR013497">
    <property type="entry name" value="Topo_IA_cen"/>
</dbReference>
<keyword evidence="1" id="KW-0413">Isomerase</keyword>
<dbReference type="Gene3D" id="2.70.20.10">
    <property type="entry name" value="Topoisomerase I, domain 3"/>
    <property type="match status" value="1"/>
</dbReference>
<dbReference type="PROSITE" id="PS52039">
    <property type="entry name" value="TOPO_IA_2"/>
    <property type="match status" value="1"/>
</dbReference>
<reference evidence="3" key="1">
    <citation type="submission" date="2023-08" db="EMBL/GenBank/DDBJ databases">
        <title>A de novo genome assembly of Solanum verrucosum Schlechtendal, a Mexican diploid species geographically isolated from the other diploid A-genome species in potato relatives.</title>
        <authorList>
            <person name="Hosaka K."/>
        </authorList>
    </citation>
    <scope>NUCLEOTIDE SEQUENCE</scope>
    <source>
        <tissue evidence="3">Young leaves</tissue>
    </source>
</reference>
<dbReference type="GO" id="GO:0005634">
    <property type="term" value="C:nucleus"/>
    <property type="evidence" value="ECO:0007669"/>
    <property type="project" value="TreeGrafter"/>
</dbReference>
<dbReference type="AlphaFoldDB" id="A0AAF0UKW6"/>
<sequence length="88" mass="10242">MFKPEKFWMLHPYIMYKGYELKLEWERSRLFDADVSAMFRNRIIEDGIMKVVRVSEKLESKARPSGLNTVNLLKVASSALGFGPQLTM</sequence>
<evidence type="ECO:0000256" key="1">
    <source>
        <dbReference type="RuleBase" id="RU362092"/>
    </source>
</evidence>
<dbReference type="InterPro" id="IPR013826">
    <property type="entry name" value="Topo_IA_cen_sub3"/>
</dbReference>
<dbReference type="GO" id="GO:0003677">
    <property type="term" value="F:DNA binding"/>
    <property type="evidence" value="ECO:0007669"/>
    <property type="project" value="UniProtKB-KW"/>
</dbReference>
<feature type="domain" description="Topo IA-type catalytic" evidence="2">
    <location>
        <begin position="1"/>
        <end position="88"/>
    </location>
</feature>
<dbReference type="PANTHER" id="PTHR11390:SF20">
    <property type="entry name" value="DNA TOPOISOMERASE 3-BETA-1"/>
    <property type="match status" value="1"/>
</dbReference>